<keyword evidence="1" id="KW-1133">Transmembrane helix</keyword>
<accession>A0A371DXH0</accession>
<proteinExistence type="predicted"/>
<reference evidence="2 3" key="1">
    <citation type="journal article" date="2018" name="Biotechnol. Biofuels">
        <title>Integrative visual omics of the white-rot fungus Polyporus brumalis exposes the biotechnological potential of its oxidative enzymes for delignifying raw plant biomass.</title>
        <authorList>
            <person name="Miyauchi S."/>
            <person name="Rancon A."/>
            <person name="Drula E."/>
            <person name="Hage H."/>
            <person name="Chaduli D."/>
            <person name="Favel A."/>
            <person name="Grisel S."/>
            <person name="Henrissat B."/>
            <person name="Herpoel-Gimbert I."/>
            <person name="Ruiz-Duenas F.J."/>
            <person name="Chevret D."/>
            <person name="Hainaut M."/>
            <person name="Lin J."/>
            <person name="Wang M."/>
            <person name="Pangilinan J."/>
            <person name="Lipzen A."/>
            <person name="Lesage-Meessen L."/>
            <person name="Navarro D."/>
            <person name="Riley R."/>
            <person name="Grigoriev I.V."/>
            <person name="Zhou S."/>
            <person name="Raouche S."/>
            <person name="Rosso M.N."/>
        </authorList>
    </citation>
    <scope>NUCLEOTIDE SEQUENCE [LARGE SCALE GENOMIC DNA]</scope>
    <source>
        <strain evidence="2 3">BRFM 1820</strain>
    </source>
</reference>
<evidence type="ECO:0000313" key="2">
    <source>
        <dbReference type="EMBL" id="RDX57239.1"/>
    </source>
</evidence>
<evidence type="ECO:0000313" key="3">
    <source>
        <dbReference type="Proteomes" id="UP000256964"/>
    </source>
</evidence>
<organism evidence="2 3">
    <name type="scientific">Lentinus brumalis</name>
    <dbReference type="NCBI Taxonomy" id="2498619"/>
    <lineage>
        <taxon>Eukaryota</taxon>
        <taxon>Fungi</taxon>
        <taxon>Dikarya</taxon>
        <taxon>Basidiomycota</taxon>
        <taxon>Agaricomycotina</taxon>
        <taxon>Agaricomycetes</taxon>
        <taxon>Polyporales</taxon>
        <taxon>Polyporaceae</taxon>
        <taxon>Lentinus</taxon>
    </lineage>
</organism>
<dbReference type="AlphaFoldDB" id="A0A371DXH0"/>
<protein>
    <submittedName>
        <fullName evidence="2">Uncharacterized protein</fullName>
    </submittedName>
</protein>
<gene>
    <name evidence="2" type="ORF">OH76DRAFT_24532</name>
</gene>
<dbReference type="Proteomes" id="UP000256964">
    <property type="component" value="Unassembled WGS sequence"/>
</dbReference>
<name>A0A371DXH0_9APHY</name>
<keyword evidence="3" id="KW-1185">Reference proteome</keyword>
<keyword evidence="1" id="KW-0812">Transmembrane</keyword>
<feature type="transmembrane region" description="Helical" evidence="1">
    <location>
        <begin position="27"/>
        <end position="44"/>
    </location>
</feature>
<keyword evidence="1" id="KW-0472">Membrane</keyword>
<sequence>MALQSNSALRQCLRPMMSTRAGRQQDLAGLINLLLSFATSYNLVRHRLPRCRTRPPASSMHAAATPSISGNVGCTLLRTSSVHAFIQPHVGACPASALHA</sequence>
<evidence type="ECO:0000256" key="1">
    <source>
        <dbReference type="SAM" id="Phobius"/>
    </source>
</evidence>
<dbReference type="EMBL" id="KZ857379">
    <property type="protein sequence ID" value="RDX57239.1"/>
    <property type="molecule type" value="Genomic_DNA"/>
</dbReference>